<dbReference type="Pfam" id="PF08534">
    <property type="entry name" value="Redoxin"/>
    <property type="match status" value="1"/>
</dbReference>
<organism evidence="2 3">
    <name type="scientific">Mucilaginibacter gynuensis</name>
    <dbReference type="NCBI Taxonomy" id="1302236"/>
    <lineage>
        <taxon>Bacteria</taxon>
        <taxon>Pseudomonadati</taxon>
        <taxon>Bacteroidota</taxon>
        <taxon>Sphingobacteriia</taxon>
        <taxon>Sphingobacteriales</taxon>
        <taxon>Sphingobacteriaceae</taxon>
        <taxon>Mucilaginibacter</taxon>
    </lineage>
</organism>
<dbReference type="SUPFAM" id="SSF52833">
    <property type="entry name" value="Thioredoxin-like"/>
    <property type="match status" value="1"/>
</dbReference>
<evidence type="ECO:0000259" key="1">
    <source>
        <dbReference type="PROSITE" id="PS51352"/>
    </source>
</evidence>
<dbReference type="PANTHER" id="PTHR42852:SF17">
    <property type="entry name" value="THIOREDOXIN-LIKE PROTEIN HI_1115"/>
    <property type="match status" value="1"/>
</dbReference>
<name>A0ABP8G552_9SPHI</name>
<dbReference type="Gene3D" id="3.40.30.10">
    <property type="entry name" value="Glutaredoxin"/>
    <property type="match status" value="1"/>
</dbReference>
<gene>
    <name evidence="2" type="ORF">GCM10023149_14690</name>
</gene>
<dbReference type="InterPro" id="IPR050553">
    <property type="entry name" value="Thioredoxin_ResA/DsbE_sf"/>
</dbReference>
<dbReference type="InterPro" id="IPR013740">
    <property type="entry name" value="Redoxin"/>
</dbReference>
<feature type="domain" description="Thioredoxin" evidence="1">
    <location>
        <begin position="190"/>
        <end position="326"/>
    </location>
</feature>
<sequence>MSFQNEFSADTMKCFITLKTRENKTNGYFKVTGKNMAASYDGNKLISLNLSDTTYTLSDKPISGQHTRTLAYWAQYIGANLKQPGYVKSLKDTLINNTVYSHTRITTYDAITNGQHCYTFAELLINKNTLLPYSITSKVRGIGGDGEVGGWVEEHLYSNYSLNPAGFPDLTITSVPANFKAPVHKTYQLLAKGTKAPGIKLYDAAGKTITLEAMKSKMVLLNFTGLGCPHCVNAVQLMNQLKSQYNDLVIISAYPFDKHDAIDKFDKKFAVKYLSYTTESDVKQMFPYDGIPTFYLIDKDGAIVKSYTGYYQKLKDEMVEQLNTMQ</sequence>
<evidence type="ECO:0000313" key="2">
    <source>
        <dbReference type="EMBL" id="GAA4317227.1"/>
    </source>
</evidence>
<protein>
    <recommendedName>
        <fullName evidence="1">Thioredoxin domain-containing protein</fullName>
    </recommendedName>
</protein>
<dbReference type="EMBL" id="BAABFT010000003">
    <property type="protein sequence ID" value="GAA4317227.1"/>
    <property type="molecule type" value="Genomic_DNA"/>
</dbReference>
<reference evidence="3" key="1">
    <citation type="journal article" date="2019" name="Int. J. Syst. Evol. Microbiol.">
        <title>The Global Catalogue of Microorganisms (GCM) 10K type strain sequencing project: providing services to taxonomists for standard genome sequencing and annotation.</title>
        <authorList>
            <consortium name="The Broad Institute Genomics Platform"/>
            <consortium name="The Broad Institute Genome Sequencing Center for Infectious Disease"/>
            <person name="Wu L."/>
            <person name="Ma J."/>
        </authorList>
    </citation>
    <scope>NUCLEOTIDE SEQUENCE [LARGE SCALE GENOMIC DNA]</scope>
    <source>
        <strain evidence="3">JCM 17705</strain>
    </source>
</reference>
<dbReference type="PANTHER" id="PTHR42852">
    <property type="entry name" value="THIOL:DISULFIDE INTERCHANGE PROTEIN DSBE"/>
    <property type="match status" value="1"/>
</dbReference>
<dbReference type="PROSITE" id="PS51352">
    <property type="entry name" value="THIOREDOXIN_2"/>
    <property type="match status" value="1"/>
</dbReference>
<dbReference type="Proteomes" id="UP001500582">
    <property type="component" value="Unassembled WGS sequence"/>
</dbReference>
<evidence type="ECO:0000313" key="3">
    <source>
        <dbReference type="Proteomes" id="UP001500582"/>
    </source>
</evidence>
<dbReference type="InterPro" id="IPR013766">
    <property type="entry name" value="Thioredoxin_domain"/>
</dbReference>
<dbReference type="InterPro" id="IPR036249">
    <property type="entry name" value="Thioredoxin-like_sf"/>
</dbReference>
<comment type="caution">
    <text evidence="2">The sequence shown here is derived from an EMBL/GenBank/DDBJ whole genome shotgun (WGS) entry which is preliminary data.</text>
</comment>
<dbReference type="CDD" id="cd02966">
    <property type="entry name" value="TlpA_like_family"/>
    <property type="match status" value="1"/>
</dbReference>
<proteinExistence type="predicted"/>
<accession>A0ABP8G552</accession>
<keyword evidence="3" id="KW-1185">Reference proteome</keyword>